<dbReference type="PANTHER" id="PTHR43297">
    <property type="entry name" value="OLIGOPEPTIDE TRANSPORT ATP-BINDING PROTEIN APPD"/>
    <property type="match status" value="1"/>
</dbReference>
<evidence type="ECO:0000256" key="6">
    <source>
        <dbReference type="ARBA" id="ARBA00022741"/>
    </source>
</evidence>
<evidence type="ECO:0000256" key="9">
    <source>
        <dbReference type="ARBA" id="ARBA00023136"/>
    </source>
</evidence>
<dbReference type="PANTHER" id="PTHR43297:SF14">
    <property type="entry name" value="ATPASE AAA-TYPE CORE DOMAIN-CONTAINING PROTEIN"/>
    <property type="match status" value="1"/>
</dbReference>
<evidence type="ECO:0000256" key="1">
    <source>
        <dbReference type="ARBA" id="ARBA00004417"/>
    </source>
</evidence>
<comment type="subcellular location">
    <subcellularLocation>
        <location evidence="1">Cell inner membrane</location>
        <topology evidence="1">Peripheral membrane protein</topology>
    </subcellularLocation>
</comment>
<keyword evidence="8" id="KW-1278">Translocase</keyword>
<dbReference type="InterPro" id="IPR013563">
    <property type="entry name" value="Oligopep_ABC_C"/>
</dbReference>
<dbReference type="Gene3D" id="3.40.50.300">
    <property type="entry name" value="P-loop containing nucleotide triphosphate hydrolases"/>
    <property type="match status" value="1"/>
</dbReference>
<evidence type="ECO:0000256" key="7">
    <source>
        <dbReference type="ARBA" id="ARBA00022840"/>
    </source>
</evidence>
<dbReference type="PROSITE" id="PS50893">
    <property type="entry name" value="ABC_TRANSPORTER_2"/>
    <property type="match status" value="1"/>
</dbReference>
<name>A0ABT2LQ98_9HYPH</name>
<dbReference type="EMBL" id="JAOCZP010000005">
    <property type="protein sequence ID" value="MCT7376725.1"/>
    <property type="molecule type" value="Genomic_DNA"/>
</dbReference>
<evidence type="ECO:0000256" key="5">
    <source>
        <dbReference type="ARBA" id="ARBA00022519"/>
    </source>
</evidence>
<keyword evidence="7 11" id="KW-0067">ATP-binding</keyword>
<dbReference type="Pfam" id="PF08352">
    <property type="entry name" value="oligo_HPY"/>
    <property type="match status" value="1"/>
</dbReference>
<dbReference type="InterPro" id="IPR003439">
    <property type="entry name" value="ABC_transporter-like_ATP-bd"/>
</dbReference>
<comment type="similarity">
    <text evidence="2">Belongs to the ABC transporter superfamily.</text>
</comment>
<keyword evidence="9" id="KW-0472">Membrane</keyword>
<evidence type="ECO:0000256" key="3">
    <source>
        <dbReference type="ARBA" id="ARBA00022448"/>
    </source>
</evidence>
<organism evidence="11 12">
    <name type="scientific">Chelativorans salis</name>
    <dbReference type="NCBI Taxonomy" id="2978478"/>
    <lineage>
        <taxon>Bacteria</taxon>
        <taxon>Pseudomonadati</taxon>
        <taxon>Pseudomonadota</taxon>
        <taxon>Alphaproteobacteria</taxon>
        <taxon>Hyphomicrobiales</taxon>
        <taxon>Phyllobacteriaceae</taxon>
        <taxon>Chelativorans</taxon>
    </lineage>
</organism>
<evidence type="ECO:0000256" key="2">
    <source>
        <dbReference type="ARBA" id="ARBA00005417"/>
    </source>
</evidence>
<evidence type="ECO:0000256" key="4">
    <source>
        <dbReference type="ARBA" id="ARBA00022475"/>
    </source>
</evidence>
<dbReference type="RefSeq" id="WP_260904885.1">
    <property type="nucleotide sequence ID" value="NZ_JAOCZP010000005.1"/>
</dbReference>
<comment type="caution">
    <text evidence="11">The sequence shown here is derived from an EMBL/GenBank/DDBJ whole genome shotgun (WGS) entry which is preliminary data.</text>
</comment>
<feature type="domain" description="ABC transporter" evidence="10">
    <location>
        <begin position="7"/>
        <end position="259"/>
    </location>
</feature>
<keyword evidence="3" id="KW-0813">Transport</keyword>
<sequence length="329" mass="35970">MTQAPLLSVEDLRTYCYTRAGVVKAVDGVRFALERGDSLGLVGESGSGKSMTCNSILRLLPKPAARTVGGRVLWDGRDLLTLSEREMRRVRGREIGMILQDPLISLNPVFTIANQVGEPFRLRGAAKGRSDLREKVLDVLRQVHIPSPEARLSQYPFEFSGGMRQRTVAAIALAGSPGLLIADEPTTSLDVTIQDQFLRLLRELQEKTGMALILVTHDLGIVAETCNKVAVMYAGKIVEFGDVRQVLTSPAHPYTEALLKALPVPGTRQKRLYQISGEPPNLLDPPAGCAFEPRCHRAMQACKKARPPIKRLSDGRQAACLALEAGEVR</sequence>
<dbReference type="InterPro" id="IPR027417">
    <property type="entry name" value="P-loop_NTPase"/>
</dbReference>
<dbReference type="CDD" id="cd03257">
    <property type="entry name" value="ABC_NikE_OppD_transporters"/>
    <property type="match status" value="1"/>
</dbReference>
<dbReference type="InterPro" id="IPR050388">
    <property type="entry name" value="ABC_Ni/Peptide_Import"/>
</dbReference>
<accession>A0ABT2LQ98</accession>
<dbReference type="Proteomes" id="UP001320831">
    <property type="component" value="Unassembled WGS sequence"/>
</dbReference>
<protein>
    <submittedName>
        <fullName evidence="11">ABC transporter ATP-binding protein</fullName>
    </submittedName>
</protein>
<keyword evidence="5" id="KW-0997">Cell inner membrane</keyword>
<evidence type="ECO:0000313" key="11">
    <source>
        <dbReference type="EMBL" id="MCT7376725.1"/>
    </source>
</evidence>
<dbReference type="GO" id="GO:0005524">
    <property type="term" value="F:ATP binding"/>
    <property type="evidence" value="ECO:0007669"/>
    <property type="project" value="UniProtKB-KW"/>
</dbReference>
<keyword evidence="12" id="KW-1185">Reference proteome</keyword>
<reference evidence="11 12" key="1">
    <citation type="submission" date="2022-09" db="EMBL/GenBank/DDBJ databases">
        <title>Chelativorans salina sp. nov., a novel slightly halophilic bacterium isolated from a saline lake sediment enrichment.</title>
        <authorList>
            <person name="Gao L."/>
            <person name="Fang B.-Z."/>
            <person name="Li W.-J."/>
        </authorList>
    </citation>
    <scope>NUCLEOTIDE SEQUENCE [LARGE SCALE GENOMIC DNA]</scope>
    <source>
        <strain evidence="11 12">EGI FJ00035</strain>
    </source>
</reference>
<dbReference type="SMART" id="SM00382">
    <property type="entry name" value="AAA"/>
    <property type="match status" value="1"/>
</dbReference>
<keyword evidence="4" id="KW-1003">Cell membrane</keyword>
<evidence type="ECO:0000259" key="10">
    <source>
        <dbReference type="PROSITE" id="PS50893"/>
    </source>
</evidence>
<evidence type="ECO:0000256" key="8">
    <source>
        <dbReference type="ARBA" id="ARBA00022967"/>
    </source>
</evidence>
<dbReference type="SUPFAM" id="SSF52540">
    <property type="entry name" value="P-loop containing nucleoside triphosphate hydrolases"/>
    <property type="match status" value="1"/>
</dbReference>
<dbReference type="Pfam" id="PF00005">
    <property type="entry name" value="ABC_tran"/>
    <property type="match status" value="1"/>
</dbReference>
<proteinExistence type="inferred from homology"/>
<evidence type="ECO:0000313" key="12">
    <source>
        <dbReference type="Proteomes" id="UP001320831"/>
    </source>
</evidence>
<dbReference type="InterPro" id="IPR003593">
    <property type="entry name" value="AAA+_ATPase"/>
</dbReference>
<keyword evidence="6" id="KW-0547">Nucleotide-binding</keyword>
<gene>
    <name evidence="11" type="ORF">N5A92_16965</name>
</gene>
<dbReference type="NCBIfam" id="TIGR01727">
    <property type="entry name" value="oligo_HPY"/>
    <property type="match status" value="1"/>
</dbReference>